<keyword evidence="6" id="KW-0408">Iron</keyword>
<dbReference type="InterPro" id="IPR044862">
    <property type="entry name" value="Pro_4_hyd_alph_FE2OG_OXY"/>
</dbReference>
<feature type="region of interest" description="Disordered" evidence="7">
    <location>
        <begin position="56"/>
        <end position="83"/>
    </location>
</feature>
<dbReference type="Proteomes" id="UP000472676">
    <property type="component" value="Unassembled WGS sequence"/>
</dbReference>
<evidence type="ECO:0000256" key="2">
    <source>
        <dbReference type="ARBA" id="ARBA00022723"/>
    </source>
</evidence>
<evidence type="ECO:0000256" key="3">
    <source>
        <dbReference type="ARBA" id="ARBA00022896"/>
    </source>
</evidence>
<dbReference type="InterPro" id="IPR006620">
    <property type="entry name" value="Pro_4_hyd_alph"/>
</dbReference>
<organism evidence="9 10">
    <name type="scientific">Solimonas terrae</name>
    <dbReference type="NCBI Taxonomy" id="1396819"/>
    <lineage>
        <taxon>Bacteria</taxon>
        <taxon>Pseudomonadati</taxon>
        <taxon>Pseudomonadota</taxon>
        <taxon>Gammaproteobacteria</taxon>
        <taxon>Nevskiales</taxon>
        <taxon>Nevskiaceae</taxon>
        <taxon>Solimonas</taxon>
    </lineage>
</organism>
<dbReference type="PANTHER" id="PTHR10869:SF246">
    <property type="entry name" value="TRANSMEMBRANE PROLYL 4-HYDROXYLASE"/>
    <property type="match status" value="1"/>
</dbReference>
<accession>A0A6M2BTE6</accession>
<evidence type="ECO:0000256" key="6">
    <source>
        <dbReference type="ARBA" id="ARBA00023004"/>
    </source>
</evidence>
<comment type="caution">
    <text evidence="9">The sequence shown here is derived from an EMBL/GenBank/DDBJ whole genome shotgun (WGS) entry which is preliminary data.</text>
</comment>
<dbReference type="GO" id="GO:0005506">
    <property type="term" value="F:iron ion binding"/>
    <property type="evidence" value="ECO:0007669"/>
    <property type="project" value="InterPro"/>
</dbReference>
<comment type="cofactor">
    <cofactor evidence="1">
        <name>L-ascorbate</name>
        <dbReference type="ChEBI" id="CHEBI:38290"/>
    </cofactor>
</comment>
<keyword evidence="5" id="KW-0560">Oxidoreductase</keyword>
<reference evidence="9 10" key="1">
    <citation type="journal article" date="2014" name="Int. J. Syst. Evol. Microbiol.">
        <title>Solimonas terrae sp. nov., isolated from soil.</title>
        <authorList>
            <person name="Kim S.J."/>
            <person name="Moon J.Y."/>
            <person name="Weon H.Y."/>
            <person name="Ahn J.H."/>
            <person name="Chen W.M."/>
            <person name="Kwon S.W."/>
        </authorList>
    </citation>
    <scope>NUCLEOTIDE SEQUENCE [LARGE SCALE GENOMIC DNA]</scope>
    <source>
        <strain evidence="9 10">KIS83-12</strain>
    </source>
</reference>
<keyword evidence="10" id="KW-1185">Reference proteome</keyword>
<dbReference type="GO" id="GO:0031418">
    <property type="term" value="F:L-ascorbic acid binding"/>
    <property type="evidence" value="ECO:0007669"/>
    <property type="project" value="UniProtKB-KW"/>
</dbReference>
<dbReference type="Gene3D" id="2.60.120.620">
    <property type="entry name" value="q2cbj1_9rhob like domain"/>
    <property type="match status" value="1"/>
</dbReference>
<evidence type="ECO:0000256" key="1">
    <source>
        <dbReference type="ARBA" id="ARBA00001961"/>
    </source>
</evidence>
<dbReference type="RefSeq" id="WP_166258280.1">
    <property type="nucleotide sequence ID" value="NZ_JAAMOW010000007.1"/>
</dbReference>
<dbReference type="GO" id="GO:0004656">
    <property type="term" value="F:procollagen-proline 4-dioxygenase activity"/>
    <property type="evidence" value="ECO:0007669"/>
    <property type="project" value="TreeGrafter"/>
</dbReference>
<dbReference type="SMART" id="SM00702">
    <property type="entry name" value="P4Hc"/>
    <property type="match status" value="1"/>
</dbReference>
<gene>
    <name evidence="9" type="ORF">G7Y85_14020</name>
</gene>
<keyword evidence="3" id="KW-0847">Vitamin C</keyword>
<evidence type="ECO:0000259" key="8">
    <source>
        <dbReference type="PROSITE" id="PS51471"/>
    </source>
</evidence>
<keyword evidence="4 9" id="KW-0223">Dioxygenase</keyword>
<dbReference type="AlphaFoldDB" id="A0A6M2BTE6"/>
<dbReference type="InterPro" id="IPR005123">
    <property type="entry name" value="Oxoglu/Fe-dep_dioxygenase_dom"/>
</dbReference>
<feature type="domain" description="Fe2OG dioxygenase" evidence="8">
    <location>
        <begin position="174"/>
        <end position="283"/>
    </location>
</feature>
<evidence type="ECO:0000256" key="4">
    <source>
        <dbReference type="ARBA" id="ARBA00022964"/>
    </source>
</evidence>
<dbReference type="Pfam" id="PF13640">
    <property type="entry name" value="2OG-FeII_Oxy_3"/>
    <property type="match status" value="1"/>
</dbReference>
<evidence type="ECO:0000313" key="9">
    <source>
        <dbReference type="EMBL" id="NGY05886.1"/>
    </source>
</evidence>
<dbReference type="PANTHER" id="PTHR10869">
    <property type="entry name" value="PROLYL 4-HYDROXYLASE ALPHA SUBUNIT"/>
    <property type="match status" value="1"/>
</dbReference>
<dbReference type="EMBL" id="JAAMOW010000007">
    <property type="protein sequence ID" value="NGY05886.1"/>
    <property type="molecule type" value="Genomic_DNA"/>
</dbReference>
<proteinExistence type="predicted"/>
<protein>
    <submittedName>
        <fullName evidence="9">2-oxoglutarate-dependent dioxygenase</fullName>
    </submittedName>
</protein>
<dbReference type="InterPro" id="IPR045054">
    <property type="entry name" value="P4HA-like"/>
</dbReference>
<sequence>MATLIRFAPELRSWLMQHLDRGRTPDALVGTMQQRGMEPRAARAIVEAFVAARLGQGPMPDDSIEMPDQASEPPRLPNGTRLKVDGRSVPVLARALQPTLAVLGNVLDADECRQLIELARPRLQPSTVVDPQTGRDVVSTGRSSYGMFFRPAETPLIARLDRRLSALMNLPIENGEGLQILHYPCGAGSEPHFDFLRPDNAANRDSIARSGQRVSTLVCYLNDVAGGGETLFPETGWAVAPVPGHAVYFEYCDSRGRVEPRSLHAGGTVTQGEKWVATKWMRQRRFVSAG</sequence>
<dbReference type="PROSITE" id="PS51471">
    <property type="entry name" value="FE2OG_OXY"/>
    <property type="match status" value="1"/>
</dbReference>
<evidence type="ECO:0000256" key="5">
    <source>
        <dbReference type="ARBA" id="ARBA00023002"/>
    </source>
</evidence>
<name>A0A6M2BTE6_9GAMM</name>
<evidence type="ECO:0000256" key="7">
    <source>
        <dbReference type="SAM" id="MobiDB-lite"/>
    </source>
</evidence>
<keyword evidence="2" id="KW-0479">Metal-binding</keyword>
<evidence type="ECO:0000313" key="10">
    <source>
        <dbReference type="Proteomes" id="UP000472676"/>
    </source>
</evidence>